<dbReference type="GO" id="GO:0005886">
    <property type="term" value="C:plasma membrane"/>
    <property type="evidence" value="ECO:0007669"/>
    <property type="project" value="UniProtKB-SubCell"/>
</dbReference>
<protein>
    <recommendedName>
        <fullName evidence="8">ABC transmembrane type-1 domain-containing protein</fullName>
    </recommendedName>
</protein>
<keyword evidence="3" id="KW-1003">Cell membrane</keyword>
<evidence type="ECO:0000256" key="3">
    <source>
        <dbReference type="ARBA" id="ARBA00022475"/>
    </source>
</evidence>
<evidence type="ECO:0000256" key="7">
    <source>
        <dbReference type="RuleBase" id="RU363032"/>
    </source>
</evidence>
<keyword evidence="6 7" id="KW-0472">Membrane</keyword>
<dbReference type="PROSITE" id="PS50928">
    <property type="entry name" value="ABC_TM1"/>
    <property type="match status" value="1"/>
</dbReference>
<dbReference type="PANTHER" id="PTHR43386:SF1">
    <property type="entry name" value="D,D-DIPEPTIDE TRANSPORT SYSTEM PERMEASE PROTEIN DDPC-RELATED"/>
    <property type="match status" value="1"/>
</dbReference>
<dbReference type="RefSeq" id="WP_281792128.1">
    <property type="nucleotide sequence ID" value="NZ_BSDR01000001.1"/>
</dbReference>
<name>A0A9W6FTF2_9BACT</name>
<feature type="transmembrane region" description="Helical" evidence="7">
    <location>
        <begin position="311"/>
        <end position="333"/>
    </location>
</feature>
<dbReference type="InterPro" id="IPR050366">
    <property type="entry name" value="BP-dependent_transpt_permease"/>
</dbReference>
<dbReference type="Pfam" id="PF12911">
    <property type="entry name" value="OppC_N"/>
    <property type="match status" value="1"/>
</dbReference>
<feature type="transmembrane region" description="Helical" evidence="7">
    <location>
        <begin position="28"/>
        <end position="50"/>
    </location>
</feature>
<dbReference type="Pfam" id="PF00528">
    <property type="entry name" value="BPD_transp_1"/>
    <property type="match status" value="1"/>
</dbReference>
<dbReference type="Proteomes" id="UP001144372">
    <property type="component" value="Unassembled WGS sequence"/>
</dbReference>
<feature type="transmembrane region" description="Helical" evidence="7">
    <location>
        <begin position="147"/>
        <end position="172"/>
    </location>
</feature>
<dbReference type="GO" id="GO:0055085">
    <property type="term" value="P:transmembrane transport"/>
    <property type="evidence" value="ECO:0007669"/>
    <property type="project" value="InterPro"/>
</dbReference>
<dbReference type="PANTHER" id="PTHR43386">
    <property type="entry name" value="OLIGOPEPTIDE TRANSPORT SYSTEM PERMEASE PROTEIN APPC"/>
    <property type="match status" value="1"/>
</dbReference>
<proteinExistence type="inferred from homology"/>
<evidence type="ECO:0000256" key="5">
    <source>
        <dbReference type="ARBA" id="ARBA00022989"/>
    </source>
</evidence>
<dbReference type="SUPFAM" id="SSF161098">
    <property type="entry name" value="MetI-like"/>
    <property type="match status" value="1"/>
</dbReference>
<sequence length="347" mass="38675">MNSKDISQKSPPNSYWKMVWYHFKKKRLALLGLWVTLSLFFVAIFAPLLANDRPIFFRYQGQWHWPIFSGEEQVGTATWKEMKKEVPFVLQYSGGGEGNFAVWPPVPYSPTEYDLLESLAPPSKAHWFGTDDSGRDVLSRMIHGARISLSVGFVAVGIALLIGILLGALAGYFGGWSDQVISRIIEILLTIPTFFLIIAIIAFLPPSIYNIMVVIGLTGWTGVARFVRAEFFKLKRLDFIMASRALGASHVRLIFLHMLPNAMAPVLVSAVFGIAGAILTESSLSFLGFGVPPPTPSWGDILSQSRDYIEFAWWLTFFPGLAIFLSITAYNLVGEGLRDAMDPKLFQ</sequence>
<feature type="transmembrane region" description="Helical" evidence="7">
    <location>
        <begin position="184"/>
        <end position="202"/>
    </location>
</feature>
<accession>A0A9W6FTF2</accession>
<keyword evidence="2 7" id="KW-0813">Transport</keyword>
<evidence type="ECO:0000256" key="6">
    <source>
        <dbReference type="ARBA" id="ARBA00023136"/>
    </source>
</evidence>
<evidence type="ECO:0000259" key="8">
    <source>
        <dbReference type="PROSITE" id="PS50928"/>
    </source>
</evidence>
<evidence type="ECO:0000256" key="1">
    <source>
        <dbReference type="ARBA" id="ARBA00004651"/>
    </source>
</evidence>
<comment type="subcellular location">
    <subcellularLocation>
        <location evidence="1 7">Cell membrane</location>
        <topology evidence="1 7">Multi-pass membrane protein</topology>
    </subcellularLocation>
</comment>
<comment type="caution">
    <text evidence="9">The sequence shown here is derived from an EMBL/GenBank/DDBJ whole genome shotgun (WGS) entry which is preliminary data.</text>
</comment>
<reference evidence="9" key="1">
    <citation type="submission" date="2022-12" db="EMBL/GenBank/DDBJ databases">
        <title>Reference genome sequencing for broad-spectrum identification of bacterial and archaeal isolates by mass spectrometry.</title>
        <authorList>
            <person name="Sekiguchi Y."/>
            <person name="Tourlousse D.M."/>
        </authorList>
    </citation>
    <scope>NUCLEOTIDE SEQUENCE</scope>
    <source>
        <strain evidence="9">ASRB1</strain>
    </source>
</reference>
<keyword evidence="5 7" id="KW-1133">Transmembrane helix</keyword>
<evidence type="ECO:0000313" key="10">
    <source>
        <dbReference type="Proteomes" id="UP001144372"/>
    </source>
</evidence>
<keyword evidence="4 7" id="KW-0812">Transmembrane</keyword>
<evidence type="ECO:0000313" key="9">
    <source>
        <dbReference type="EMBL" id="GLI33111.1"/>
    </source>
</evidence>
<organism evidence="9 10">
    <name type="scientific">Desulforhabdus amnigena</name>
    <dbReference type="NCBI Taxonomy" id="40218"/>
    <lineage>
        <taxon>Bacteria</taxon>
        <taxon>Pseudomonadati</taxon>
        <taxon>Thermodesulfobacteriota</taxon>
        <taxon>Syntrophobacteria</taxon>
        <taxon>Syntrophobacterales</taxon>
        <taxon>Syntrophobacteraceae</taxon>
        <taxon>Desulforhabdus</taxon>
    </lineage>
</organism>
<comment type="similarity">
    <text evidence="7">Belongs to the binding-protein-dependent transport system permease family.</text>
</comment>
<dbReference type="InterPro" id="IPR035906">
    <property type="entry name" value="MetI-like_sf"/>
</dbReference>
<dbReference type="Gene3D" id="1.10.3720.10">
    <property type="entry name" value="MetI-like"/>
    <property type="match status" value="1"/>
</dbReference>
<dbReference type="AlphaFoldDB" id="A0A9W6FTF2"/>
<evidence type="ECO:0000256" key="2">
    <source>
        <dbReference type="ARBA" id="ARBA00022448"/>
    </source>
</evidence>
<dbReference type="InterPro" id="IPR025966">
    <property type="entry name" value="OppC_N"/>
</dbReference>
<evidence type="ECO:0000256" key="4">
    <source>
        <dbReference type="ARBA" id="ARBA00022692"/>
    </source>
</evidence>
<dbReference type="EMBL" id="BSDR01000001">
    <property type="protein sequence ID" value="GLI33111.1"/>
    <property type="molecule type" value="Genomic_DNA"/>
</dbReference>
<feature type="domain" description="ABC transmembrane type-1" evidence="8">
    <location>
        <begin position="145"/>
        <end position="334"/>
    </location>
</feature>
<gene>
    <name evidence="9" type="ORF">DAMNIGENAA_05440</name>
</gene>
<feature type="transmembrane region" description="Helical" evidence="7">
    <location>
        <begin position="208"/>
        <end position="227"/>
    </location>
</feature>
<dbReference type="InterPro" id="IPR000515">
    <property type="entry name" value="MetI-like"/>
</dbReference>
<dbReference type="CDD" id="cd06261">
    <property type="entry name" value="TM_PBP2"/>
    <property type="match status" value="1"/>
</dbReference>
<keyword evidence="10" id="KW-1185">Reference proteome</keyword>